<dbReference type="SUPFAM" id="SSF143011">
    <property type="entry name" value="RelE-like"/>
    <property type="match status" value="1"/>
</dbReference>
<dbReference type="Proteomes" id="UP000034045">
    <property type="component" value="Unassembled WGS sequence"/>
</dbReference>
<evidence type="ECO:0000256" key="1">
    <source>
        <dbReference type="ARBA" id="ARBA00022649"/>
    </source>
</evidence>
<sequence length="83" mass="9977">MYLVFLENRAKKELRKLDKNIQEKILKNLHLLEYNPFLGSKMHGEFQGYYRVKIPPLRIVYLPDIKNKIIKVRAIGFRGNIYK</sequence>
<evidence type="ECO:0000313" key="3">
    <source>
        <dbReference type="Proteomes" id="UP000034045"/>
    </source>
</evidence>
<dbReference type="InterPro" id="IPR035093">
    <property type="entry name" value="RelE/ParE_toxin_dom_sf"/>
</dbReference>
<keyword evidence="1" id="KW-1277">Toxin-antitoxin system</keyword>
<organism evidence="2 3">
    <name type="scientific">Candidatus Roizmanbacteria bacterium GW2011_GWA2_33_33</name>
    <dbReference type="NCBI Taxonomy" id="1618476"/>
    <lineage>
        <taxon>Bacteria</taxon>
        <taxon>Candidatus Roizmaniibacteriota</taxon>
    </lineage>
</organism>
<protein>
    <submittedName>
        <fullName evidence="2">Plasmid stabilization system</fullName>
    </submittedName>
</protein>
<name>A0A0G0AH81_9BACT</name>
<gene>
    <name evidence="2" type="ORF">UR42_C0025G0008</name>
</gene>
<accession>A0A0G0AH81</accession>
<evidence type="ECO:0000313" key="2">
    <source>
        <dbReference type="EMBL" id="KKP50581.1"/>
    </source>
</evidence>
<dbReference type="AlphaFoldDB" id="A0A0G0AH81"/>
<comment type="caution">
    <text evidence="2">The sequence shown here is derived from an EMBL/GenBank/DDBJ whole genome shotgun (WGS) entry which is preliminary data.</text>
</comment>
<dbReference type="EMBL" id="LBPD01000025">
    <property type="protein sequence ID" value="KKP50581.1"/>
    <property type="molecule type" value="Genomic_DNA"/>
</dbReference>
<dbReference type="Pfam" id="PF05016">
    <property type="entry name" value="ParE_toxin"/>
    <property type="match status" value="1"/>
</dbReference>
<dbReference type="InterPro" id="IPR007712">
    <property type="entry name" value="RelE/ParE_toxin"/>
</dbReference>
<dbReference type="Gene3D" id="3.30.2310.20">
    <property type="entry name" value="RelE-like"/>
    <property type="match status" value="1"/>
</dbReference>
<reference evidence="2 3" key="1">
    <citation type="journal article" date="2015" name="Nature">
        <title>rRNA introns, odd ribosomes, and small enigmatic genomes across a large radiation of phyla.</title>
        <authorList>
            <person name="Brown C.T."/>
            <person name="Hug L.A."/>
            <person name="Thomas B.C."/>
            <person name="Sharon I."/>
            <person name="Castelle C.J."/>
            <person name="Singh A."/>
            <person name="Wilkins M.J."/>
            <person name="Williams K.H."/>
            <person name="Banfield J.F."/>
        </authorList>
    </citation>
    <scope>NUCLEOTIDE SEQUENCE [LARGE SCALE GENOMIC DNA]</scope>
</reference>
<proteinExistence type="predicted"/>